<dbReference type="AlphaFoldDB" id="A0A5C6BTL7"/>
<evidence type="ECO:0000256" key="1">
    <source>
        <dbReference type="SAM" id="SignalP"/>
    </source>
</evidence>
<dbReference type="GO" id="GO:0035312">
    <property type="term" value="F:5'-3' DNA exonuclease activity"/>
    <property type="evidence" value="ECO:0007669"/>
    <property type="project" value="TreeGrafter"/>
</dbReference>
<comment type="caution">
    <text evidence="2">The sequence shown here is derived from an EMBL/GenBank/DDBJ whole genome shotgun (WGS) entry which is preliminary data.</text>
</comment>
<gene>
    <name evidence="2" type="ORF">Poly21_27600</name>
</gene>
<organism evidence="2 3">
    <name type="scientific">Allorhodopirellula heiligendammensis</name>
    <dbReference type="NCBI Taxonomy" id="2714739"/>
    <lineage>
        <taxon>Bacteria</taxon>
        <taxon>Pseudomonadati</taxon>
        <taxon>Planctomycetota</taxon>
        <taxon>Planctomycetia</taxon>
        <taxon>Pirellulales</taxon>
        <taxon>Pirellulaceae</taxon>
        <taxon>Allorhodopirellula</taxon>
    </lineage>
</organism>
<dbReference type="InterPro" id="IPR016195">
    <property type="entry name" value="Pol/histidinol_Pase-like"/>
</dbReference>
<name>A0A5C6BTL7_9BACT</name>
<evidence type="ECO:0008006" key="4">
    <source>
        <dbReference type="Google" id="ProtNLM"/>
    </source>
</evidence>
<evidence type="ECO:0000313" key="2">
    <source>
        <dbReference type="EMBL" id="TWU15563.1"/>
    </source>
</evidence>
<keyword evidence="1" id="KW-0732">Signal</keyword>
<dbReference type="SUPFAM" id="SSF89550">
    <property type="entry name" value="PHP domain-like"/>
    <property type="match status" value="1"/>
</dbReference>
<dbReference type="RefSeq" id="WP_146407409.1">
    <property type="nucleotide sequence ID" value="NZ_SJPU01000002.1"/>
</dbReference>
<reference evidence="2 3" key="1">
    <citation type="journal article" date="2020" name="Antonie Van Leeuwenhoek">
        <title>Rhodopirellula heiligendammensis sp. nov., Rhodopirellula pilleata sp. nov., and Rhodopirellula solitaria sp. nov. isolated from natural or artificial marine surfaces in Northern Germany and California, USA, and emended description of the genus Rhodopirellula.</title>
        <authorList>
            <person name="Kallscheuer N."/>
            <person name="Wiegand S."/>
            <person name="Jogler M."/>
            <person name="Boedeker C."/>
            <person name="Peeters S.H."/>
            <person name="Rast P."/>
            <person name="Heuer A."/>
            <person name="Jetten M.S.M."/>
            <person name="Rohde M."/>
            <person name="Jogler C."/>
        </authorList>
    </citation>
    <scope>NUCLEOTIDE SEQUENCE [LARGE SCALE GENOMIC DNA]</scope>
    <source>
        <strain evidence="2 3">Poly21</strain>
    </source>
</reference>
<dbReference type="GO" id="GO:0004534">
    <property type="term" value="F:5'-3' RNA exonuclease activity"/>
    <property type="evidence" value="ECO:0007669"/>
    <property type="project" value="TreeGrafter"/>
</dbReference>
<dbReference type="PANTHER" id="PTHR42924">
    <property type="entry name" value="EXONUCLEASE"/>
    <property type="match status" value="1"/>
</dbReference>
<sequence length="443" mass="49942">MITKTCFLAVASVLLISSSQGDDAIPTDPQPRWWKGNIHTHSLWSDGNDFPEMIAEWYRTHDYNFLALSDHNVLSQGKRFVTVAKIRDRVGNEAVEKYRRRFGTDWVETQGEPGDDDFAVRLKPLNEFRALVEQRGRFILIQAEEISDRAEGATLHMNATNVADLIEPQGGSTIREAIQNNLRAAQEQASEAGQESLVHLNHPNFNWGVTAEDIAAVVQERFFECYNAHPGVRHHGDADHPGVERMWDIVNTIRTDQLGAPPIFGVATDDSHHYHGKHGGSHPGRGWIMVRSKYLTPEYLIAAINAGDFYASSGVQLADIQHEDGQLRVVVDPHHSADKDVTYTFEFIGTRHDYDSESQPRDVENPDRVTRKYSSTIGETFQRSEGTEATYTLDGSELYVRCVITSSEDHHDPSFEDQKQQAWIQPIVPASSPRIEPEPEPEH</sequence>
<dbReference type="Gene3D" id="3.20.20.140">
    <property type="entry name" value="Metal-dependent hydrolases"/>
    <property type="match status" value="1"/>
</dbReference>
<dbReference type="OrthoDB" id="9804333at2"/>
<accession>A0A5C6BTL7</accession>
<dbReference type="Proteomes" id="UP000319908">
    <property type="component" value="Unassembled WGS sequence"/>
</dbReference>
<keyword evidence="3" id="KW-1185">Reference proteome</keyword>
<evidence type="ECO:0000313" key="3">
    <source>
        <dbReference type="Proteomes" id="UP000319908"/>
    </source>
</evidence>
<protein>
    <recommendedName>
        <fullName evidence="4">PHP domain protein</fullName>
    </recommendedName>
</protein>
<dbReference type="InterPro" id="IPR052018">
    <property type="entry name" value="PHP_domain"/>
</dbReference>
<proteinExistence type="predicted"/>
<feature type="chain" id="PRO_5022777799" description="PHP domain protein" evidence="1">
    <location>
        <begin position="25"/>
        <end position="443"/>
    </location>
</feature>
<dbReference type="EMBL" id="SJPU01000002">
    <property type="protein sequence ID" value="TWU15563.1"/>
    <property type="molecule type" value="Genomic_DNA"/>
</dbReference>
<dbReference type="PANTHER" id="PTHR42924:SF11">
    <property type="entry name" value="POLYMERASE_HISTIDINOL PHOSPHATASE N-TERMINAL DOMAIN-CONTAINING PROTEIN"/>
    <property type="match status" value="1"/>
</dbReference>
<feature type="signal peptide" evidence="1">
    <location>
        <begin position="1"/>
        <end position="24"/>
    </location>
</feature>